<sequence length="67" mass="6645">MPPENLGLAFKFGAFFPISPCSKTSLSVLKHADLGSAANGPGAAGTAILSHALRRPAARGAGALTLA</sequence>
<accession>A0A3S0NDF1</accession>
<comment type="caution">
    <text evidence="1">The sequence shown here is derived from an EMBL/GenBank/DDBJ whole genome shotgun (WGS) entry which is preliminary data.</text>
</comment>
<dbReference type="EMBL" id="RXHI01000030">
    <property type="protein sequence ID" value="RUA21912.1"/>
    <property type="molecule type" value="Genomic_DNA"/>
</dbReference>
<name>A0A3S0NDF1_9GAMM</name>
<reference evidence="1" key="1">
    <citation type="submission" date="2018-12" db="EMBL/GenBank/DDBJ databases">
        <authorList>
            <person name="Jadhav K."/>
            <person name="Kushwaha B."/>
            <person name="Jadhav I."/>
        </authorList>
    </citation>
    <scope>NUCLEOTIDE SEQUENCE [LARGE SCALE GENOMIC DNA]</scope>
    <source>
        <strain evidence="1">SBS 10</strain>
    </source>
</reference>
<evidence type="ECO:0000313" key="1">
    <source>
        <dbReference type="EMBL" id="RUA21912.1"/>
    </source>
</evidence>
<gene>
    <name evidence="1" type="ORF">DSL92_08920</name>
</gene>
<dbReference type="AlphaFoldDB" id="A0A3S0NDF1"/>
<proteinExistence type="predicted"/>
<organism evidence="1">
    <name type="scientific">Billgrantia gudaonensis</name>
    <dbReference type="NCBI Taxonomy" id="376427"/>
    <lineage>
        <taxon>Bacteria</taxon>
        <taxon>Pseudomonadati</taxon>
        <taxon>Pseudomonadota</taxon>
        <taxon>Gammaproteobacteria</taxon>
        <taxon>Oceanospirillales</taxon>
        <taxon>Halomonadaceae</taxon>
        <taxon>Billgrantia</taxon>
    </lineage>
</organism>
<protein>
    <submittedName>
        <fullName evidence="1">Uncharacterized protein</fullName>
    </submittedName>
</protein>